<dbReference type="Proteomes" id="UP000183832">
    <property type="component" value="Unassembled WGS sequence"/>
</dbReference>
<organism evidence="1 2">
    <name type="scientific">Clunio marinus</name>
    <dbReference type="NCBI Taxonomy" id="568069"/>
    <lineage>
        <taxon>Eukaryota</taxon>
        <taxon>Metazoa</taxon>
        <taxon>Ecdysozoa</taxon>
        <taxon>Arthropoda</taxon>
        <taxon>Hexapoda</taxon>
        <taxon>Insecta</taxon>
        <taxon>Pterygota</taxon>
        <taxon>Neoptera</taxon>
        <taxon>Endopterygota</taxon>
        <taxon>Diptera</taxon>
        <taxon>Nematocera</taxon>
        <taxon>Chironomoidea</taxon>
        <taxon>Chironomidae</taxon>
        <taxon>Clunio</taxon>
    </lineage>
</organism>
<dbReference type="EMBL" id="CVRI01000018">
    <property type="protein sequence ID" value="CRK90308.1"/>
    <property type="molecule type" value="Genomic_DNA"/>
</dbReference>
<gene>
    <name evidence="1" type="ORF">CLUMA_CG004064</name>
</gene>
<evidence type="ECO:0000313" key="1">
    <source>
        <dbReference type="EMBL" id="CRK90308.1"/>
    </source>
</evidence>
<keyword evidence="2" id="KW-1185">Reference proteome</keyword>
<proteinExistence type="predicted"/>
<reference evidence="1 2" key="1">
    <citation type="submission" date="2015-04" db="EMBL/GenBank/DDBJ databases">
        <authorList>
            <person name="Syromyatnikov M.Y."/>
            <person name="Popov V.N."/>
        </authorList>
    </citation>
    <scope>NUCLEOTIDE SEQUENCE [LARGE SCALE GENOMIC DNA]</scope>
</reference>
<protein>
    <submittedName>
        <fullName evidence="1">CLUMA_CG004064, isoform A</fullName>
    </submittedName>
</protein>
<dbReference type="AlphaFoldDB" id="A0A1J1HSE1"/>
<name>A0A1J1HSE1_9DIPT</name>
<accession>A0A1J1HSE1</accession>
<sequence length="65" mass="7819">MSEIKRSSKFMMKKISKLAFEYFVSRNKIPMFVTEKFLSSMNYPRHSVKERLMNENIEAKKILKV</sequence>
<evidence type="ECO:0000313" key="2">
    <source>
        <dbReference type="Proteomes" id="UP000183832"/>
    </source>
</evidence>